<keyword evidence="3" id="KW-1185">Reference proteome</keyword>
<name>A0A844FQT5_9FIRM</name>
<evidence type="ECO:0008006" key="4">
    <source>
        <dbReference type="Google" id="ProtNLM"/>
    </source>
</evidence>
<keyword evidence="1" id="KW-1133">Transmembrane helix</keyword>
<dbReference type="Proteomes" id="UP000442619">
    <property type="component" value="Unassembled WGS sequence"/>
</dbReference>
<dbReference type="RefSeq" id="WP_154513970.1">
    <property type="nucleotide sequence ID" value="NZ_VUNM01000001.1"/>
</dbReference>
<organism evidence="2 3">
    <name type="scientific">Sharpea porci</name>
    <dbReference type="NCBI Taxonomy" id="2652286"/>
    <lineage>
        <taxon>Bacteria</taxon>
        <taxon>Bacillati</taxon>
        <taxon>Bacillota</taxon>
        <taxon>Erysipelotrichia</taxon>
        <taxon>Erysipelotrichales</taxon>
        <taxon>Coprobacillaceae</taxon>
        <taxon>Sharpea</taxon>
    </lineage>
</organism>
<dbReference type="EMBL" id="VUNM01000001">
    <property type="protein sequence ID" value="MST88023.1"/>
    <property type="molecule type" value="Genomic_DNA"/>
</dbReference>
<accession>A0A844FQT5</accession>
<gene>
    <name evidence="2" type="ORF">FYJ79_00145</name>
</gene>
<evidence type="ECO:0000313" key="2">
    <source>
        <dbReference type="EMBL" id="MST88023.1"/>
    </source>
</evidence>
<protein>
    <recommendedName>
        <fullName evidence="4">DUF5590 domain-containing protein</fullName>
    </recommendedName>
</protein>
<keyword evidence="1" id="KW-0472">Membrane</keyword>
<evidence type="ECO:0000256" key="1">
    <source>
        <dbReference type="SAM" id="Phobius"/>
    </source>
</evidence>
<proteinExistence type="predicted"/>
<comment type="caution">
    <text evidence="2">The sequence shown here is derived from an EMBL/GenBank/DDBJ whole genome shotgun (WGS) entry which is preliminary data.</text>
</comment>
<evidence type="ECO:0000313" key="3">
    <source>
        <dbReference type="Proteomes" id="UP000442619"/>
    </source>
</evidence>
<keyword evidence="1" id="KW-0812">Transmembrane</keyword>
<sequence>MDFTNEKKKQSNLGSNLILLVLVILLVIVIFYVIFVHLPYNDHQRELDSIRTSIIEKDKLNYDNYFMEYNRSKTYYIIRVKIKGKKTYLAYNDKKKLVDKYSDEPVSKSVIIADVENRVKETVSEKDIKVGYEDDQFRYIVKYQTDNSLNYLYYTLDGKFVKQYRL</sequence>
<reference evidence="2 3" key="1">
    <citation type="submission" date="2019-08" db="EMBL/GenBank/DDBJ databases">
        <title>In-depth cultivation of the pig gut microbiome towards novel bacterial diversity and tailored functional studies.</title>
        <authorList>
            <person name="Wylensek D."/>
            <person name="Hitch T.C.A."/>
            <person name="Clavel T."/>
        </authorList>
    </citation>
    <scope>NUCLEOTIDE SEQUENCE [LARGE SCALE GENOMIC DNA]</scope>
    <source>
        <strain evidence="2 3">CA-Schmier-601-WT-3</strain>
    </source>
</reference>
<feature type="transmembrane region" description="Helical" evidence="1">
    <location>
        <begin position="17"/>
        <end position="40"/>
    </location>
</feature>
<dbReference type="AlphaFoldDB" id="A0A844FQT5"/>